<dbReference type="Pfam" id="PF00117">
    <property type="entry name" value="GATase"/>
    <property type="match status" value="1"/>
</dbReference>
<name>A0ABW7M8J0_9GAMM</name>
<sequence>MSKSISVIDYGCGNLASVVNMIQHMGGTARLISSPEQLVESEKIILPGVGAFDHGMGVLRDGGWVRPLEAAVLERRVPIMGICLGMQLMTQGSEEGQQPGLGWIRARAKRFRPVDSRLKVPHMGWSEVRQLRADPLLPDASRLRRFYFVHSYMVECSDPSDVLLLCEYGEEFVAAFRRSNIWGFQFHPEKSHRFGMELFRYFLEA</sequence>
<gene>
    <name evidence="10 12" type="primary">hisH</name>
    <name evidence="12" type="ORF">ACEVAQ_04175</name>
</gene>
<keyword evidence="5 10" id="KW-0315">Glutamine amidotransferase</keyword>
<keyword evidence="7 10" id="KW-0456">Lyase</keyword>
<evidence type="ECO:0000256" key="3">
    <source>
        <dbReference type="ARBA" id="ARBA00022605"/>
    </source>
</evidence>
<dbReference type="PIRSF" id="PIRSF000495">
    <property type="entry name" value="Amidotransf_hisH"/>
    <property type="match status" value="1"/>
</dbReference>
<dbReference type="PANTHER" id="PTHR42701">
    <property type="entry name" value="IMIDAZOLE GLYCEROL PHOSPHATE SYNTHASE SUBUNIT HISH"/>
    <property type="match status" value="1"/>
</dbReference>
<dbReference type="HAMAP" id="MF_00278">
    <property type="entry name" value="HisH"/>
    <property type="match status" value="1"/>
</dbReference>
<dbReference type="InterPro" id="IPR017926">
    <property type="entry name" value="GATASE"/>
</dbReference>
<feature type="active site" evidence="10">
    <location>
        <position position="189"/>
    </location>
</feature>
<dbReference type="EC" id="3.5.1.2" evidence="10"/>
<comment type="subunit">
    <text evidence="2 10">Heterodimer of HisH and HisF.</text>
</comment>
<evidence type="ECO:0000256" key="6">
    <source>
        <dbReference type="ARBA" id="ARBA00023102"/>
    </source>
</evidence>
<feature type="active site" description="Nucleophile" evidence="10">
    <location>
        <position position="83"/>
    </location>
</feature>
<dbReference type="EC" id="4.3.2.10" evidence="10"/>
<dbReference type="NCBIfam" id="TIGR01855">
    <property type="entry name" value="IMP_synth_hisH"/>
    <property type="match status" value="1"/>
</dbReference>
<protein>
    <recommendedName>
        <fullName evidence="10">Imidazole glycerol phosphate synthase subunit HisH</fullName>
        <ecNumber evidence="10">4.3.2.10</ecNumber>
    </recommendedName>
    <alternativeName>
        <fullName evidence="10">IGP synthase glutaminase subunit</fullName>
        <ecNumber evidence="10">3.5.1.2</ecNumber>
    </alternativeName>
    <alternativeName>
        <fullName evidence="10">IGP synthase subunit HisH</fullName>
    </alternativeName>
    <alternativeName>
        <fullName evidence="10">ImGP synthase subunit HisH</fullName>
        <shortName evidence="10">IGPS subunit HisH</shortName>
    </alternativeName>
</protein>
<evidence type="ECO:0000313" key="12">
    <source>
        <dbReference type="EMBL" id="MFH6597906.1"/>
    </source>
</evidence>
<dbReference type="SUPFAM" id="SSF52317">
    <property type="entry name" value="Class I glutamine amidotransferase-like"/>
    <property type="match status" value="1"/>
</dbReference>
<keyword evidence="6 10" id="KW-0368">Histidine biosynthesis</keyword>
<keyword evidence="3 10" id="KW-0028">Amino-acid biosynthesis</keyword>
<dbReference type="GO" id="GO:0016829">
    <property type="term" value="F:lyase activity"/>
    <property type="evidence" value="ECO:0007669"/>
    <property type="project" value="UniProtKB-KW"/>
</dbReference>
<evidence type="ECO:0000256" key="8">
    <source>
        <dbReference type="ARBA" id="ARBA00047838"/>
    </source>
</evidence>
<evidence type="ECO:0000259" key="11">
    <source>
        <dbReference type="Pfam" id="PF00117"/>
    </source>
</evidence>
<organism evidence="12 13">
    <name type="scientific">Ectopseudomonas khazarica</name>
    <dbReference type="NCBI Taxonomy" id="2502979"/>
    <lineage>
        <taxon>Bacteria</taxon>
        <taxon>Pseudomonadati</taxon>
        <taxon>Pseudomonadota</taxon>
        <taxon>Gammaproteobacteria</taxon>
        <taxon>Pseudomonadales</taxon>
        <taxon>Pseudomonadaceae</taxon>
        <taxon>Ectopseudomonas</taxon>
    </lineage>
</organism>
<dbReference type="EMBL" id="JBHEGD010000001">
    <property type="protein sequence ID" value="MFH6597906.1"/>
    <property type="molecule type" value="Genomic_DNA"/>
</dbReference>
<keyword evidence="10" id="KW-0963">Cytoplasm</keyword>
<reference evidence="12 13" key="1">
    <citation type="submission" date="2024-09" db="EMBL/GenBank/DDBJ databases">
        <title>Elucidation of the Bokeelamides from Bacteria Associated with Moon Snail Egg Collars.</title>
        <authorList>
            <person name="Campbell R."/>
            <person name="Piedl K."/>
            <person name="Mevers E."/>
        </authorList>
    </citation>
    <scope>NUCLEOTIDE SEQUENCE [LARGE SCALE GENOMIC DNA]</scope>
    <source>
        <strain evidence="12 13">EM133</strain>
    </source>
</reference>
<dbReference type="PANTHER" id="PTHR42701:SF1">
    <property type="entry name" value="IMIDAZOLE GLYCEROL PHOSPHATE SYNTHASE SUBUNIT HISH"/>
    <property type="match status" value="1"/>
</dbReference>
<dbReference type="Proteomes" id="UP001609932">
    <property type="component" value="Unassembled WGS sequence"/>
</dbReference>
<evidence type="ECO:0000256" key="10">
    <source>
        <dbReference type="HAMAP-Rule" id="MF_00278"/>
    </source>
</evidence>
<dbReference type="PROSITE" id="PS51273">
    <property type="entry name" value="GATASE_TYPE_1"/>
    <property type="match status" value="1"/>
</dbReference>
<accession>A0ABW7M8J0</accession>
<evidence type="ECO:0000256" key="5">
    <source>
        <dbReference type="ARBA" id="ARBA00022962"/>
    </source>
</evidence>
<proteinExistence type="inferred from homology"/>
<evidence type="ECO:0000256" key="7">
    <source>
        <dbReference type="ARBA" id="ARBA00023239"/>
    </source>
</evidence>
<feature type="active site" evidence="10">
    <location>
        <position position="187"/>
    </location>
</feature>
<keyword evidence="4 10" id="KW-0378">Hydrolase</keyword>
<dbReference type="CDD" id="cd01748">
    <property type="entry name" value="GATase1_IGP_Synthase"/>
    <property type="match status" value="1"/>
</dbReference>
<comment type="subcellular location">
    <subcellularLocation>
        <location evidence="10">Cytoplasm</location>
    </subcellularLocation>
</comment>
<dbReference type="RefSeq" id="WP_395272266.1">
    <property type="nucleotide sequence ID" value="NZ_JBHEGD010000001.1"/>
</dbReference>
<evidence type="ECO:0000313" key="13">
    <source>
        <dbReference type="Proteomes" id="UP001609932"/>
    </source>
</evidence>
<evidence type="ECO:0000256" key="4">
    <source>
        <dbReference type="ARBA" id="ARBA00022801"/>
    </source>
</evidence>
<comment type="function">
    <text evidence="10">IGPS catalyzes the conversion of PRFAR and glutamine to IGP, AICAR and glutamate. The HisH subunit catalyzes the hydrolysis of glutamine to glutamate and ammonia as part of the synthesis of IGP and AICAR. The resulting ammonia molecule is channeled to the active site of HisF.</text>
</comment>
<comment type="pathway">
    <text evidence="1 10">Amino-acid biosynthesis; L-histidine biosynthesis; L-histidine from 5-phospho-alpha-D-ribose 1-diphosphate: step 5/9.</text>
</comment>
<dbReference type="Gene3D" id="3.40.50.880">
    <property type="match status" value="1"/>
</dbReference>
<feature type="domain" description="Glutamine amidotransferase" evidence="11">
    <location>
        <begin position="7"/>
        <end position="200"/>
    </location>
</feature>
<dbReference type="InterPro" id="IPR029062">
    <property type="entry name" value="Class_I_gatase-like"/>
</dbReference>
<evidence type="ECO:0000256" key="9">
    <source>
        <dbReference type="ARBA" id="ARBA00049534"/>
    </source>
</evidence>
<evidence type="ECO:0000256" key="1">
    <source>
        <dbReference type="ARBA" id="ARBA00005091"/>
    </source>
</evidence>
<keyword evidence="13" id="KW-1185">Reference proteome</keyword>
<comment type="catalytic activity">
    <reaction evidence="8 10">
        <text>5-[(5-phospho-1-deoxy-D-ribulos-1-ylimino)methylamino]-1-(5-phospho-beta-D-ribosyl)imidazole-4-carboxamide + L-glutamine = D-erythro-1-(imidazol-4-yl)glycerol 3-phosphate + 5-amino-1-(5-phospho-beta-D-ribosyl)imidazole-4-carboxamide + L-glutamate + H(+)</text>
        <dbReference type="Rhea" id="RHEA:24793"/>
        <dbReference type="ChEBI" id="CHEBI:15378"/>
        <dbReference type="ChEBI" id="CHEBI:29985"/>
        <dbReference type="ChEBI" id="CHEBI:58278"/>
        <dbReference type="ChEBI" id="CHEBI:58359"/>
        <dbReference type="ChEBI" id="CHEBI:58475"/>
        <dbReference type="ChEBI" id="CHEBI:58525"/>
        <dbReference type="EC" id="4.3.2.10"/>
    </reaction>
</comment>
<evidence type="ECO:0000256" key="2">
    <source>
        <dbReference type="ARBA" id="ARBA00011152"/>
    </source>
</evidence>
<comment type="catalytic activity">
    <reaction evidence="9 10">
        <text>L-glutamine + H2O = L-glutamate + NH4(+)</text>
        <dbReference type="Rhea" id="RHEA:15889"/>
        <dbReference type="ChEBI" id="CHEBI:15377"/>
        <dbReference type="ChEBI" id="CHEBI:28938"/>
        <dbReference type="ChEBI" id="CHEBI:29985"/>
        <dbReference type="ChEBI" id="CHEBI:58359"/>
        <dbReference type="EC" id="3.5.1.2"/>
    </reaction>
</comment>
<comment type="caution">
    <text evidence="12">The sequence shown here is derived from an EMBL/GenBank/DDBJ whole genome shotgun (WGS) entry which is preliminary data.</text>
</comment>
<dbReference type="InterPro" id="IPR010139">
    <property type="entry name" value="Imidazole-glycPsynth_HisH"/>
</dbReference>